<keyword evidence="8" id="KW-1185">Reference proteome</keyword>
<dbReference type="CDD" id="cd05233">
    <property type="entry name" value="SDR_c"/>
    <property type="match status" value="1"/>
</dbReference>
<sequence>MASTTTSEIGAAGSFKGRIALITGCTWRRDRTCYRTTISSLGVGLLLSPDARGGGIGRATASRLARLGCDIAVHYNSAEGTAAELIEKLKSYGVRAQAFRADLSTYDGVRKLHAAVVESLGAPDVLFNNAGVTTKIIGADGDIEKISPEEFEATWRSNTGTHFLLTQLCVPHMVTEKFGRIVFCSSIAAGTGGVIGPHYASSKSAMHGLLHWIANRYAKEGITCNAVAPALITETSMFANPKEELKARIPVGRFGTPDDIASVVELLVANSYLTNKASEA</sequence>
<dbReference type="SUPFAM" id="SSF51735">
    <property type="entry name" value="NAD(P)-binding Rossmann-fold domains"/>
    <property type="match status" value="1"/>
</dbReference>
<dbReference type="OrthoDB" id="1888931at2759"/>
<dbReference type="EMBL" id="LNZH02000215">
    <property type="protein sequence ID" value="OCB84502.1"/>
    <property type="molecule type" value="Genomic_DNA"/>
</dbReference>
<comment type="caution">
    <text evidence="7">The sequence shown here is derived from an EMBL/GenBank/DDBJ whole genome shotgun (WGS) entry which is preliminary data.</text>
</comment>
<dbReference type="GO" id="GO:0004316">
    <property type="term" value="F:3-oxoacyl-[acyl-carrier-protein] reductase (NADPH) activity"/>
    <property type="evidence" value="ECO:0007669"/>
    <property type="project" value="UniProtKB-EC"/>
</dbReference>
<dbReference type="PANTHER" id="PTHR42879">
    <property type="entry name" value="3-OXOACYL-(ACYL-CARRIER-PROTEIN) REDUCTASE"/>
    <property type="match status" value="1"/>
</dbReference>
<keyword evidence="3" id="KW-0521">NADP</keyword>
<evidence type="ECO:0000256" key="2">
    <source>
        <dbReference type="ARBA" id="ARBA00012948"/>
    </source>
</evidence>
<dbReference type="PRINTS" id="PR00081">
    <property type="entry name" value="GDHRDH"/>
</dbReference>
<evidence type="ECO:0000256" key="4">
    <source>
        <dbReference type="ARBA" id="ARBA00023002"/>
    </source>
</evidence>
<proteinExistence type="inferred from homology"/>
<reference evidence="7" key="1">
    <citation type="submission" date="2016-06" db="EMBL/GenBank/DDBJ databases">
        <title>Draft Genome sequence of the fungus Inonotus baumii.</title>
        <authorList>
            <person name="Zhu H."/>
            <person name="Lin W."/>
        </authorList>
    </citation>
    <scope>NUCLEOTIDE SEQUENCE</scope>
    <source>
        <strain evidence="7">821</strain>
    </source>
</reference>
<dbReference type="PROSITE" id="PS00061">
    <property type="entry name" value="ADH_SHORT"/>
    <property type="match status" value="1"/>
</dbReference>
<evidence type="ECO:0000313" key="7">
    <source>
        <dbReference type="EMBL" id="OCB84502.1"/>
    </source>
</evidence>
<dbReference type="InterPro" id="IPR002347">
    <property type="entry name" value="SDR_fam"/>
</dbReference>
<evidence type="ECO:0000256" key="6">
    <source>
        <dbReference type="RuleBase" id="RU000363"/>
    </source>
</evidence>
<dbReference type="AlphaFoldDB" id="A0A9Q5HRI9"/>
<keyword evidence="4" id="KW-0560">Oxidoreductase</keyword>
<evidence type="ECO:0000256" key="1">
    <source>
        <dbReference type="ARBA" id="ARBA00006484"/>
    </source>
</evidence>
<dbReference type="Pfam" id="PF00106">
    <property type="entry name" value="adh_short"/>
    <property type="match status" value="1"/>
</dbReference>
<name>A0A9Q5HRI9_SANBA</name>
<dbReference type="PRINTS" id="PR00080">
    <property type="entry name" value="SDRFAMILY"/>
</dbReference>
<dbReference type="InterPro" id="IPR020904">
    <property type="entry name" value="Sc_DH/Rdtase_CS"/>
</dbReference>
<dbReference type="InterPro" id="IPR050259">
    <property type="entry name" value="SDR"/>
</dbReference>
<dbReference type="Gene3D" id="3.40.50.720">
    <property type="entry name" value="NAD(P)-binding Rossmann-like Domain"/>
    <property type="match status" value="1"/>
</dbReference>
<comment type="similarity">
    <text evidence="1 6">Belongs to the short-chain dehydrogenases/reductases (SDR) family.</text>
</comment>
<dbReference type="InterPro" id="IPR036291">
    <property type="entry name" value="NAD(P)-bd_dom_sf"/>
</dbReference>
<dbReference type="EC" id="1.1.1.100" evidence="2"/>
<dbReference type="FunFam" id="3.40.50.720:FF:000173">
    <property type="entry name" value="3-oxoacyl-[acyl-carrier protein] reductase"/>
    <property type="match status" value="1"/>
</dbReference>
<evidence type="ECO:0000313" key="8">
    <source>
        <dbReference type="Proteomes" id="UP000757232"/>
    </source>
</evidence>
<protein>
    <recommendedName>
        <fullName evidence="2">3-oxoacyl-[acyl-carrier-protein] reductase</fullName>
        <ecNumber evidence="2">1.1.1.100</ecNumber>
    </recommendedName>
</protein>
<evidence type="ECO:0000256" key="3">
    <source>
        <dbReference type="ARBA" id="ARBA00022857"/>
    </source>
</evidence>
<evidence type="ECO:0000256" key="5">
    <source>
        <dbReference type="ARBA" id="ARBA00048508"/>
    </source>
</evidence>
<organism evidence="7 8">
    <name type="scientific">Sanghuangporus baumii</name>
    <name type="common">Phellinus baumii</name>
    <dbReference type="NCBI Taxonomy" id="108892"/>
    <lineage>
        <taxon>Eukaryota</taxon>
        <taxon>Fungi</taxon>
        <taxon>Dikarya</taxon>
        <taxon>Basidiomycota</taxon>
        <taxon>Agaricomycotina</taxon>
        <taxon>Agaricomycetes</taxon>
        <taxon>Hymenochaetales</taxon>
        <taxon>Hymenochaetaceae</taxon>
        <taxon>Sanghuangporus</taxon>
    </lineage>
</organism>
<comment type="catalytic activity">
    <reaction evidence="5">
        <text>a (3R)-hydroxyacyl-[ACP] + NADP(+) = a 3-oxoacyl-[ACP] + NADPH + H(+)</text>
        <dbReference type="Rhea" id="RHEA:17397"/>
        <dbReference type="Rhea" id="RHEA-COMP:9916"/>
        <dbReference type="Rhea" id="RHEA-COMP:9945"/>
        <dbReference type="ChEBI" id="CHEBI:15378"/>
        <dbReference type="ChEBI" id="CHEBI:57783"/>
        <dbReference type="ChEBI" id="CHEBI:58349"/>
        <dbReference type="ChEBI" id="CHEBI:78776"/>
        <dbReference type="ChEBI" id="CHEBI:78827"/>
        <dbReference type="EC" id="1.1.1.100"/>
    </reaction>
</comment>
<dbReference type="Proteomes" id="UP000757232">
    <property type="component" value="Unassembled WGS sequence"/>
</dbReference>
<gene>
    <name evidence="7" type="ORF">A7U60_g8488</name>
</gene>
<accession>A0A9Q5HRI9</accession>
<dbReference type="PANTHER" id="PTHR42879:SF2">
    <property type="entry name" value="3-OXOACYL-[ACYL-CARRIER-PROTEIN] REDUCTASE FABG"/>
    <property type="match status" value="1"/>
</dbReference>
<dbReference type="GO" id="GO:0032787">
    <property type="term" value="P:monocarboxylic acid metabolic process"/>
    <property type="evidence" value="ECO:0007669"/>
    <property type="project" value="UniProtKB-ARBA"/>
</dbReference>